<dbReference type="SUPFAM" id="SSF53850">
    <property type="entry name" value="Periplasmic binding protein-like II"/>
    <property type="match status" value="1"/>
</dbReference>
<dbReference type="PANTHER" id="PTHR30126:SF64">
    <property type="entry name" value="HTH-TYPE TRANSCRIPTIONAL REGULATOR CITR"/>
    <property type="match status" value="1"/>
</dbReference>
<evidence type="ECO:0000256" key="4">
    <source>
        <dbReference type="ARBA" id="ARBA00023163"/>
    </source>
</evidence>
<dbReference type="InterPro" id="IPR005119">
    <property type="entry name" value="LysR_subst-bd"/>
</dbReference>
<proteinExistence type="inferred from homology"/>
<reference evidence="6 7" key="1">
    <citation type="submission" date="2022-04" db="EMBL/GenBank/DDBJ databases">
        <title>Halobacillus sp. isolated from saltern.</title>
        <authorList>
            <person name="Won M."/>
            <person name="Lee C.-M."/>
            <person name="Woen H.-Y."/>
            <person name="Kwon S.-W."/>
        </authorList>
    </citation>
    <scope>NUCLEOTIDE SEQUENCE [LARGE SCALE GENOMIC DNA]</scope>
    <source>
        <strain evidence="6 7">SSTM10-2</strain>
    </source>
</reference>
<dbReference type="InterPro" id="IPR036390">
    <property type="entry name" value="WH_DNA-bd_sf"/>
</dbReference>
<feature type="domain" description="HTH lysR-type" evidence="5">
    <location>
        <begin position="1"/>
        <end position="58"/>
    </location>
</feature>
<name>A0ABY4H1G4_9BACI</name>
<evidence type="ECO:0000313" key="7">
    <source>
        <dbReference type="Proteomes" id="UP000831880"/>
    </source>
</evidence>
<keyword evidence="3" id="KW-0238">DNA-binding</keyword>
<evidence type="ECO:0000313" key="6">
    <source>
        <dbReference type="EMBL" id="UOQ93482.1"/>
    </source>
</evidence>
<dbReference type="Proteomes" id="UP000831880">
    <property type="component" value="Chromosome"/>
</dbReference>
<dbReference type="InterPro" id="IPR000847">
    <property type="entry name" value="LysR_HTH_N"/>
</dbReference>
<dbReference type="Pfam" id="PF00126">
    <property type="entry name" value="HTH_1"/>
    <property type="match status" value="1"/>
</dbReference>
<dbReference type="Pfam" id="PF03466">
    <property type="entry name" value="LysR_substrate"/>
    <property type="match status" value="1"/>
</dbReference>
<comment type="similarity">
    <text evidence="1">Belongs to the LysR transcriptional regulatory family.</text>
</comment>
<dbReference type="RefSeq" id="WP_244753082.1">
    <property type="nucleotide sequence ID" value="NZ_CP095074.1"/>
</dbReference>
<dbReference type="PROSITE" id="PS50931">
    <property type="entry name" value="HTH_LYSR"/>
    <property type="match status" value="1"/>
</dbReference>
<sequence>MEMKWLRTFVLAASELNYRKTAEQLYITQPAVSLHIKQLEEELQESLFIKKGRHIQLTEFGRMFRGEAMELLQHYDSAIQRVYSLKQGYRKTLTIGITPLLVDSIFPSVVRRFQEKYQDIELAIQVAESSQLQNLVESDRIDIAFSCLPSFNGNLFCEKLFEDRINLVTVHDGYDFESAPAFDSHELLNQSIIFTDHHPSYWDRLKREIQRHVASPNFLKVTQSYATKRFILEGMGISFLPAFAVSREIKEGRMLMVDTPFFNLPHCSIHTLYKYDHFYEEEFLNFVNQFLFTNTI</sequence>
<evidence type="ECO:0000256" key="2">
    <source>
        <dbReference type="ARBA" id="ARBA00023015"/>
    </source>
</evidence>
<keyword evidence="7" id="KW-1185">Reference proteome</keyword>
<dbReference type="CDD" id="cd05466">
    <property type="entry name" value="PBP2_LTTR_substrate"/>
    <property type="match status" value="1"/>
</dbReference>
<organism evidence="6 7">
    <name type="scientific">Halobacillus shinanisalinarum</name>
    <dbReference type="NCBI Taxonomy" id="2932258"/>
    <lineage>
        <taxon>Bacteria</taxon>
        <taxon>Bacillati</taxon>
        <taxon>Bacillota</taxon>
        <taxon>Bacilli</taxon>
        <taxon>Bacillales</taxon>
        <taxon>Bacillaceae</taxon>
        <taxon>Halobacillus</taxon>
    </lineage>
</organism>
<protein>
    <submittedName>
        <fullName evidence="6">LysR family transcriptional regulator</fullName>
    </submittedName>
</protein>
<accession>A0ABY4H1G4</accession>
<keyword evidence="2" id="KW-0805">Transcription regulation</keyword>
<dbReference type="Gene3D" id="3.40.190.10">
    <property type="entry name" value="Periplasmic binding protein-like II"/>
    <property type="match status" value="2"/>
</dbReference>
<dbReference type="PANTHER" id="PTHR30126">
    <property type="entry name" value="HTH-TYPE TRANSCRIPTIONAL REGULATOR"/>
    <property type="match status" value="1"/>
</dbReference>
<dbReference type="Gene3D" id="1.10.10.10">
    <property type="entry name" value="Winged helix-like DNA-binding domain superfamily/Winged helix DNA-binding domain"/>
    <property type="match status" value="1"/>
</dbReference>
<gene>
    <name evidence="6" type="ORF">MUO14_00285</name>
</gene>
<evidence type="ECO:0000256" key="1">
    <source>
        <dbReference type="ARBA" id="ARBA00009437"/>
    </source>
</evidence>
<dbReference type="PRINTS" id="PR00039">
    <property type="entry name" value="HTHLYSR"/>
</dbReference>
<dbReference type="InterPro" id="IPR036388">
    <property type="entry name" value="WH-like_DNA-bd_sf"/>
</dbReference>
<evidence type="ECO:0000259" key="5">
    <source>
        <dbReference type="PROSITE" id="PS50931"/>
    </source>
</evidence>
<keyword evidence="4" id="KW-0804">Transcription</keyword>
<evidence type="ECO:0000256" key="3">
    <source>
        <dbReference type="ARBA" id="ARBA00023125"/>
    </source>
</evidence>
<dbReference type="EMBL" id="CP095074">
    <property type="protein sequence ID" value="UOQ93482.1"/>
    <property type="molecule type" value="Genomic_DNA"/>
</dbReference>
<dbReference type="SUPFAM" id="SSF46785">
    <property type="entry name" value="Winged helix' DNA-binding domain"/>
    <property type="match status" value="1"/>
</dbReference>